<dbReference type="InterPro" id="IPR003594">
    <property type="entry name" value="HATPase_dom"/>
</dbReference>
<evidence type="ECO:0000256" key="5">
    <source>
        <dbReference type="ARBA" id="ARBA00022741"/>
    </source>
</evidence>
<name>A0A1X0JVZ6_9MYCO</name>
<dbReference type="InterPro" id="IPR011495">
    <property type="entry name" value="Sig_transdc_His_kin_sub2_dim/P"/>
</dbReference>
<dbReference type="eggNOG" id="COG3920">
    <property type="taxonomic scope" value="Bacteria"/>
</dbReference>
<keyword evidence="10" id="KW-1185">Reference proteome</keyword>
<comment type="caution">
    <text evidence="9">The sequence shown here is derived from an EMBL/GenBank/DDBJ whole genome shotgun (WGS) entry which is preliminary data.</text>
</comment>
<gene>
    <name evidence="9" type="ORF">BST47_08530</name>
</gene>
<protein>
    <recommendedName>
        <fullName evidence="2">histidine kinase</fullName>
        <ecNumber evidence="2">2.7.13.3</ecNumber>
    </recommendedName>
</protein>
<dbReference type="Gene3D" id="3.30.565.10">
    <property type="entry name" value="Histidine kinase-like ATPase, C-terminal domain"/>
    <property type="match status" value="1"/>
</dbReference>
<reference evidence="9 10" key="1">
    <citation type="submission" date="2017-02" db="EMBL/GenBank/DDBJ databases">
        <title>The new phylogeny of genus Mycobacterium.</title>
        <authorList>
            <person name="Tortoli E."/>
            <person name="Trovato A."/>
            <person name="Cirillo D.M."/>
        </authorList>
    </citation>
    <scope>NUCLEOTIDE SEQUENCE [LARGE SCALE GENOMIC DNA]</scope>
    <source>
        <strain evidence="9 10">DSM 44338</strain>
    </source>
</reference>
<dbReference type="Gene3D" id="3.30.450.20">
    <property type="entry name" value="PAS domain"/>
    <property type="match status" value="1"/>
</dbReference>
<dbReference type="Gene3D" id="3.30.450.280">
    <property type="entry name" value="GAF domain"/>
    <property type="match status" value="1"/>
</dbReference>
<keyword evidence="7" id="KW-0067">ATP-binding</keyword>
<dbReference type="Proteomes" id="UP000192411">
    <property type="component" value="Unassembled WGS sequence"/>
</dbReference>
<dbReference type="EC" id="2.7.13.3" evidence="2"/>
<dbReference type="Pfam" id="PF07568">
    <property type="entry name" value="HisKA_2"/>
    <property type="match status" value="1"/>
</dbReference>
<evidence type="ECO:0000313" key="9">
    <source>
        <dbReference type="EMBL" id="ORB67089.1"/>
    </source>
</evidence>
<dbReference type="Pfam" id="PF12282">
    <property type="entry name" value="GAF_PdtaS"/>
    <property type="match status" value="1"/>
</dbReference>
<dbReference type="SUPFAM" id="SSF55785">
    <property type="entry name" value="PYP-like sensor domain (PAS domain)"/>
    <property type="match status" value="1"/>
</dbReference>
<evidence type="ECO:0000259" key="8">
    <source>
        <dbReference type="PROSITE" id="PS50109"/>
    </source>
</evidence>
<evidence type="ECO:0000256" key="3">
    <source>
        <dbReference type="ARBA" id="ARBA00022553"/>
    </source>
</evidence>
<dbReference type="InterPro" id="IPR036890">
    <property type="entry name" value="HATPase_C_sf"/>
</dbReference>
<keyword evidence="6" id="KW-0418">Kinase</keyword>
<comment type="catalytic activity">
    <reaction evidence="1">
        <text>ATP + protein L-histidine = ADP + protein N-phospho-L-histidine.</text>
        <dbReference type="EC" id="2.7.13.3"/>
    </reaction>
</comment>
<keyword evidence="4" id="KW-0808">Transferase</keyword>
<accession>A0A1X0JVZ6</accession>
<dbReference type="InterPro" id="IPR035965">
    <property type="entry name" value="PAS-like_dom_sf"/>
</dbReference>
<dbReference type="Pfam" id="PF02518">
    <property type="entry name" value="HATPase_c"/>
    <property type="match status" value="1"/>
</dbReference>
<dbReference type="InterPro" id="IPR038424">
    <property type="entry name" value="H_kinase_PdtaS_GAF_sf"/>
</dbReference>
<dbReference type="GO" id="GO:0004673">
    <property type="term" value="F:protein histidine kinase activity"/>
    <property type="evidence" value="ECO:0007669"/>
    <property type="project" value="UniProtKB-EC"/>
</dbReference>
<evidence type="ECO:0000256" key="2">
    <source>
        <dbReference type="ARBA" id="ARBA00012438"/>
    </source>
</evidence>
<evidence type="ECO:0000256" key="7">
    <source>
        <dbReference type="ARBA" id="ARBA00022840"/>
    </source>
</evidence>
<dbReference type="GO" id="GO:0005524">
    <property type="term" value="F:ATP binding"/>
    <property type="evidence" value="ECO:0007669"/>
    <property type="project" value="UniProtKB-KW"/>
</dbReference>
<dbReference type="InterPro" id="IPR005467">
    <property type="entry name" value="His_kinase_dom"/>
</dbReference>
<keyword evidence="5" id="KW-0547">Nucleotide-binding</keyword>
<evidence type="ECO:0000256" key="4">
    <source>
        <dbReference type="ARBA" id="ARBA00022679"/>
    </source>
</evidence>
<evidence type="ECO:0000256" key="6">
    <source>
        <dbReference type="ARBA" id="ARBA00022777"/>
    </source>
</evidence>
<keyword evidence="3" id="KW-0597">Phosphoprotein</keyword>
<proteinExistence type="predicted"/>
<dbReference type="OrthoDB" id="9767435at2"/>
<dbReference type="PANTHER" id="PTHR41523:SF8">
    <property type="entry name" value="ETHYLENE RESPONSE SENSOR PROTEIN"/>
    <property type="match status" value="1"/>
</dbReference>
<dbReference type="PROSITE" id="PS50109">
    <property type="entry name" value="HIS_KIN"/>
    <property type="match status" value="1"/>
</dbReference>
<dbReference type="InterPro" id="IPR022066">
    <property type="entry name" value="PdtaS_GAF"/>
</dbReference>
<evidence type="ECO:0000256" key="1">
    <source>
        <dbReference type="ARBA" id="ARBA00000085"/>
    </source>
</evidence>
<dbReference type="SMART" id="SM00387">
    <property type="entry name" value="HATPase_c"/>
    <property type="match status" value="1"/>
</dbReference>
<feature type="domain" description="Histidine kinase" evidence="8">
    <location>
        <begin position="298"/>
        <end position="496"/>
    </location>
</feature>
<dbReference type="RefSeq" id="WP_083125044.1">
    <property type="nucleotide sequence ID" value="NZ_MVIM01000003.1"/>
</dbReference>
<dbReference type="EMBL" id="MVIM01000003">
    <property type="protein sequence ID" value="ORB67089.1"/>
    <property type="molecule type" value="Genomic_DNA"/>
</dbReference>
<sequence>MSTLGDLLAEHTMLPGNAVDHLHAVVGEWQLLADLSFGDFLMWVRRDEGALVCVAQVRPNTAPTVLLADAVGTLNQAHEMPVVADAFDSGAIGRQNPTGYRDLQEDPPSLNVEAVPVRYNNNVVAVLTHQTALAARKASPLESAYLDCADDLLLMLSEGTFPNVGDVAMSRSSPRVGDGFIRLNGTGIVTFASPNAISAYHRMGLAAELEGHNLVTVTRPLISDPFEAQELADHVRDSLAGGSSMRMEVDAGGAAVLLRTLPLVVHGNAVGAAVLIRDVTEVKRRDRALLSKDATIREIHHRVKNNLQTVAALLRLQARRTNNAEGREALIESVRRVSSIALVHDALSMSVDEEVNLDEVIDRILPIMNDVAAPVDSDNPIRINRVGELGVLDADRATALIMVITELVQNAIEHAFDRSTQHGCVTIRAERSARWLDVVVHDDGRGLPEGFSLEKSDRLGLQIVRTLVSAELDGSLGMHEVDSGGTDVVLRVPIGRRARLAQ</sequence>
<dbReference type="STRING" id="75922.BST47_08530"/>
<organism evidence="9 10">
    <name type="scientific">Mycolicibacterium tusciae</name>
    <dbReference type="NCBI Taxonomy" id="75922"/>
    <lineage>
        <taxon>Bacteria</taxon>
        <taxon>Bacillati</taxon>
        <taxon>Actinomycetota</taxon>
        <taxon>Actinomycetes</taxon>
        <taxon>Mycobacteriales</taxon>
        <taxon>Mycobacteriaceae</taxon>
        <taxon>Mycolicibacterium</taxon>
    </lineage>
</organism>
<dbReference type="SUPFAM" id="SSF55874">
    <property type="entry name" value="ATPase domain of HSP90 chaperone/DNA topoisomerase II/histidine kinase"/>
    <property type="match status" value="1"/>
</dbReference>
<dbReference type="PANTHER" id="PTHR41523">
    <property type="entry name" value="TWO-COMPONENT SYSTEM SENSOR PROTEIN"/>
    <property type="match status" value="1"/>
</dbReference>
<dbReference type="AlphaFoldDB" id="A0A1X0JVZ6"/>
<evidence type="ECO:0000313" key="10">
    <source>
        <dbReference type="Proteomes" id="UP000192411"/>
    </source>
</evidence>